<name>A0A2P2JUL1_RHIMU</name>
<sequence>MAIADHNHQSGNNNSNGSTPPSTSSASASSALYHHHVQNHAHGSNSVSTRRCPELDPAAKLYFSHEPGKQARSSINIKISGKSYIAFKHQKLLHASSRGCTRFRGKYYCNNLQVC</sequence>
<reference evidence="2" key="1">
    <citation type="submission" date="2018-02" db="EMBL/GenBank/DDBJ databases">
        <title>Rhizophora mucronata_Transcriptome.</title>
        <authorList>
            <person name="Meera S.P."/>
            <person name="Sreeshan A."/>
            <person name="Augustine A."/>
        </authorList>
    </citation>
    <scope>NUCLEOTIDE SEQUENCE</scope>
    <source>
        <tissue evidence="2">Leaf</tissue>
    </source>
</reference>
<dbReference type="EMBL" id="GGEC01016685">
    <property type="protein sequence ID" value="MBW97168.1"/>
    <property type="molecule type" value="Transcribed_RNA"/>
</dbReference>
<proteinExistence type="predicted"/>
<evidence type="ECO:0000256" key="1">
    <source>
        <dbReference type="SAM" id="MobiDB-lite"/>
    </source>
</evidence>
<feature type="compositionally biased region" description="Low complexity" evidence="1">
    <location>
        <begin position="10"/>
        <end position="30"/>
    </location>
</feature>
<dbReference type="EMBL" id="GGEC01016683">
    <property type="protein sequence ID" value="MBW97166.1"/>
    <property type="molecule type" value="Transcribed_RNA"/>
</dbReference>
<feature type="region of interest" description="Disordered" evidence="1">
    <location>
        <begin position="1"/>
        <end position="51"/>
    </location>
</feature>
<evidence type="ECO:0000313" key="2">
    <source>
        <dbReference type="EMBL" id="MBW97164.1"/>
    </source>
</evidence>
<dbReference type="AlphaFoldDB" id="A0A2P2JUL1"/>
<organism evidence="2">
    <name type="scientific">Rhizophora mucronata</name>
    <name type="common">Asiatic mangrove</name>
    <dbReference type="NCBI Taxonomy" id="61149"/>
    <lineage>
        <taxon>Eukaryota</taxon>
        <taxon>Viridiplantae</taxon>
        <taxon>Streptophyta</taxon>
        <taxon>Embryophyta</taxon>
        <taxon>Tracheophyta</taxon>
        <taxon>Spermatophyta</taxon>
        <taxon>Magnoliopsida</taxon>
        <taxon>eudicotyledons</taxon>
        <taxon>Gunneridae</taxon>
        <taxon>Pentapetalae</taxon>
        <taxon>rosids</taxon>
        <taxon>fabids</taxon>
        <taxon>Malpighiales</taxon>
        <taxon>Rhizophoraceae</taxon>
        <taxon>Rhizophora</taxon>
    </lineage>
</organism>
<dbReference type="EMBL" id="GGEC01016684">
    <property type="protein sequence ID" value="MBW97167.1"/>
    <property type="molecule type" value="Transcribed_RNA"/>
</dbReference>
<accession>A0A2P2JUL1</accession>
<dbReference type="EMBL" id="GGEC01016681">
    <property type="protein sequence ID" value="MBW97164.1"/>
    <property type="molecule type" value="Transcribed_RNA"/>
</dbReference>
<protein>
    <submittedName>
        <fullName evidence="2">Vesicle-associated protein 4-2</fullName>
    </submittedName>
</protein>